<dbReference type="GO" id="GO:0005524">
    <property type="term" value="F:ATP binding"/>
    <property type="evidence" value="ECO:0007669"/>
    <property type="project" value="UniProtKB-KW"/>
</dbReference>
<evidence type="ECO:0000256" key="3">
    <source>
        <dbReference type="ARBA" id="ARBA00022729"/>
    </source>
</evidence>
<organism evidence="15 16">
    <name type="scientific">Taxus chinensis</name>
    <name type="common">Chinese yew</name>
    <name type="synonym">Taxus wallichiana var. chinensis</name>
    <dbReference type="NCBI Taxonomy" id="29808"/>
    <lineage>
        <taxon>Eukaryota</taxon>
        <taxon>Viridiplantae</taxon>
        <taxon>Streptophyta</taxon>
        <taxon>Embryophyta</taxon>
        <taxon>Tracheophyta</taxon>
        <taxon>Spermatophyta</taxon>
        <taxon>Pinopsida</taxon>
        <taxon>Pinidae</taxon>
        <taxon>Conifers II</taxon>
        <taxon>Cupressales</taxon>
        <taxon>Taxaceae</taxon>
        <taxon>Taxus</taxon>
    </lineage>
</organism>
<keyword evidence="10" id="KW-0325">Glycoprotein</keyword>
<dbReference type="PANTHER" id="PTHR46084:SF14">
    <property type="entry name" value="PROTEIN KINASE DOMAIN-CONTAINING PROTEIN"/>
    <property type="match status" value="1"/>
</dbReference>
<name>A0AA38FRY3_TAXCH</name>
<keyword evidence="6" id="KW-0067">ATP-binding</keyword>
<dbReference type="FunFam" id="3.80.10.10:FF:000101">
    <property type="entry name" value="LRR receptor-like serine/threonine-protein kinase ERECTA"/>
    <property type="match status" value="1"/>
</dbReference>
<evidence type="ECO:0000256" key="12">
    <source>
        <dbReference type="SAM" id="MobiDB-lite"/>
    </source>
</evidence>
<dbReference type="Pfam" id="PF00560">
    <property type="entry name" value="LRR_1"/>
    <property type="match status" value="4"/>
</dbReference>
<evidence type="ECO:0000256" key="13">
    <source>
        <dbReference type="SAM" id="Phobius"/>
    </source>
</evidence>
<comment type="subcellular location">
    <subcellularLocation>
        <location evidence="11">Endomembrane system</location>
        <topology evidence="11">Single-pass type I membrane protein</topology>
    </subcellularLocation>
</comment>
<dbReference type="InterPro" id="IPR013210">
    <property type="entry name" value="LRR_N_plant-typ"/>
</dbReference>
<proteinExistence type="predicted"/>
<dbReference type="EMBL" id="JAHRHJ020000007">
    <property type="protein sequence ID" value="KAH9309192.1"/>
    <property type="molecule type" value="Genomic_DNA"/>
</dbReference>
<keyword evidence="7 13" id="KW-1133">Transmembrane helix</keyword>
<keyword evidence="3" id="KW-0732">Signal</keyword>
<dbReference type="AlphaFoldDB" id="A0AA38FRY3"/>
<dbReference type="PANTHER" id="PTHR46084">
    <property type="entry name" value="PROTEIN MALE DISCOVERER 2"/>
    <property type="match status" value="1"/>
</dbReference>
<dbReference type="OMA" id="DEDPCKW"/>
<feature type="transmembrane region" description="Helical" evidence="13">
    <location>
        <begin position="400"/>
        <end position="423"/>
    </location>
</feature>
<evidence type="ECO:0000256" key="7">
    <source>
        <dbReference type="ARBA" id="ARBA00022989"/>
    </source>
</evidence>
<keyword evidence="4" id="KW-0677">Repeat</keyword>
<evidence type="ECO:0000259" key="14">
    <source>
        <dbReference type="PROSITE" id="PS50011"/>
    </source>
</evidence>
<dbReference type="Gene3D" id="1.10.510.10">
    <property type="entry name" value="Transferase(Phosphotransferase) domain 1"/>
    <property type="match status" value="1"/>
</dbReference>
<protein>
    <recommendedName>
        <fullName evidence="14">Protein kinase domain-containing protein</fullName>
    </recommendedName>
</protein>
<dbReference type="InterPro" id="IPR001611">
    <property type="entry name" value="Leu-rich_rpt"/>
</dbReference>
<keyword evidence="8 13" id="KW-0472">Membrane</keyword>
<dbReference type="SUPFAM" id="SSF56112">
    <property type="entry name" value="Protein kinase-like (PK-like)"/>
    <property type="match status" value="1"/>
</dbReference>
<evidence type="ECO:0000313" key="15">
    <source>
        <dbReference type="EMBL" id="KAH9309192.1"/>
    </source>
</evidence>
<evidence type="ECO:0000256" key="10">
    <source>
        <dbReference type="ARBA" id="ARBA00023180"/>
    </source>
</evidence>
<dbReference type="InterPro" id="IPR011009">
    <property type="entry name" value="Kinase-like_dom_sf"/>
</dbReference>
<keyword evidence="2 13" id="KW-0812">Transmembrane</keyword>
<evidence type="ECO:0000256" key="6">
    <source>
        <dbReference type="ARBA" id="ARBA00022840"/>
    </source>
</evidence>
<dbReference type="Proteomes" id="UP000824469">
    <property type="component" value="Unassembled WGS sequence"/>
</dbReference>
<keyword evidence="5" id="KW-0547">Nucleotide-binding</keyword>
<dbReference type="PROSITE" id="PS50011">
    <property type="entry name" value="PROTEIN_KINASE_DOM"/>
    <property type="match status" value="1"/>
</dbReference>
<evidence type="ECO:0000256" key="4">
    <source>
        <dbReference type="ARBA" id="ARBA00022737"/>
    </source>
</evidence>
<feature type="compositionally biased region" description="Low complexity" evidence="12">
    <location>
        <begin position="332"/>
        <end position="375"/>
    </location>
</feature>
<dbReference type="Gene3D" id="3.80.10.10">
    <property type="entry name" value="Ribonuclease Inhibitor"/>
    <property type="match status" value="2"/>
</dbReference>
<feature type="domain" description="Protein kinase" evidence="14">
    <location>
        <begin position="463"/>
        <end position="682"/>
    </location>
</feature>
<dbReference type="GO" id="GO:0004672">
    <property type="term" value="F:protein kinase activity"/>
    <property type="evidence" value="ECO:0007669"/>
    <property type="project" value="InterPro"/>
</dbReference>
<feature type="non-terminal residue" evidence="15">
    <location>
        <position position="682"/>
    </location>
</feature>
<dbReference type="GO" id="GO:0012505">
    <property type="term" value="C:endomembrane system"/>
    <property type="evidence" value="ECO:0007669"/>
    <property type="project" value="UniProtKB-SubCell"/>
</dbReference>
<keyword evidence="16" id="KW-1185">Reference proteome</keyword>
<dbReference type="SUPFAM" id="SSF52058">
    <property type="entry name" value="L domain-like"/>
    <property type="match status" value="1"/>
</dbReference>
<dbReference type="FunFam" id="3.30.200.20:FF:000489">
    <property type="entry name" value="Inactive receptor-like serine/threonine-protein kinase"/>
    <property type="match status" value="1"/>
</dbReference>
<evidence type="ECO:0000313" key="16">
    <source>
        <dbReference type="Proteomes" id="UP000824469"/>
    </source>
</evidence>
<dbReference type="InterPro" id="IPR032675">
    <property type="entry name" value="LRR_dom_sf"/>
</dbReference>
<reference evidence="15 16" key="1">
    <citation type="journal article" date="2021" name="Nat. Plants">
        <title>The Taxus genome provides insights into paclitaxel biosynthesis.</title>
        <authorList>
            <person name="Xiong X."/>
            <person name="Gou J."/>
            <person name="Liao Q."/>
            <person name="Li Y."/>
            <person name="Zhou Q."/>
            <person name="Bi G."/>
            <person name="Li C."/>
            <person name="Du R."/>
            <person name="Wang X."/>
            <person name="Sun T."/>
            <person name="Guo L."/>
            <person name="Liang H."/>
            <person name="Lu P."/>
            <person name="Wu Y."/>
            <person name="Zhang Z."/>
            <person name="Ro D.K."/>
            <person name="Shang Y."/>
            <person name="Huang S."/>
            <person name="Yan J."/>
        </authorList>
    </citation>
    <scope>NUCLEOTIDE SEQUENCE [LARGE SCALE GENOMIC DNA]</scope>
    <source>
        <strain evidence="15">Ta-2019</strain>
    </source>
</reference>
<gene>
    <name evidence="15" type="ORF">KI387_037103</name>
</gene>
<dbReference type="Gene3D" id="3.30.200.20">
    <property type="entry name" value="Phosphorylase Kinase, domain 1"/>
    <property type="match status" value="1"/>
</dbReference>
<dbReference type="Pfam" id="PF07714">
    <property type="entry name" value="PK_Tyr_Ser-Thr"/>
    <property type="match status" value="1"/>
</dbReference>
<keyword evidence="1" id="KW-0433">Leucine-rich repeat</keyword>
<evidence type="ECO:0000256" key="8">
    <source>
        <dbReference type="ARBA" id="ARBA00023136"/>
    </source>
</evidence>
<dbReference type="InterPro" id="IPR000719">
    <property type="entry name" value="Prot_kinase_dom"/>
</dbReference>
<evidence type="ECO:0000256" key="11">
    <source>
        <dbReference type="ARBA" id="ARBA00046288"/>
    </source>
</evidence>
<dbReference type="Pfam" id="PF08263">
    <property type="entry name" value="LRRNT_2"/>
    <property type="match status" value="1"/>
</dbReference>
<keyword evidence="9" id="KW-0675">Receptor</keyword>
<feature type="non-terminal residue" evidence="15">
    <location>
        <position position="1"/>
    </location>
</feature>
<accession>A0AA38FRY3</accession>
<dbReference type="InterPro" id="IPR001245">
    <property type="entry name" value="Ser-Thr/Tyr_kinase_cat_dom"/>
</dbReference>
<evidence type="ECO:0000256" key="5">
    <source>
        <dbReference type="ARBA" id="ARBA00022741"/>
    </source>
</evidence>
<evidence type="ECO:0000256" key="9">
    <source>
        <dbReference type="ARBA" id="ARBA00023170"/>
    </source>
</evidence>
<evidence type="ECO:0000256" key="1">
    <source>
        <dbReference type="ARBA" id="ARBA00022614"/>
    </source>
</evidence>
<feature type="region of interest" description="Disordered" evidence="12">
    <location>
        <begin position="294"/>
        <end position="392"/>
    </location>
</feature>
<evidence type="ECO:0000256" key="2">
    <source>
        <dbReference type="ARBA" id="ARBA00022692"/>
    </source>
</evidence>
<comment type="caution">
    <text evidence="15">The sequence shown here is derived from an EMBL/GenBank/DDBJ whole genome shotgun (WGS) entry which is preliminary data.</text>
</comment>
<sequence>QLRILTGRGGDYSHEKMDCIWRNLFRFQLCQVVYVAMLLQLAVQKCWSLNFEGRALLAFRGCVDRDPYMVLSNWNPYDEDPCKWYGVHCADGKVVSLELTELSLQGILAPELGQLFHLQKLVLFHNNFYGTIPKELGELENLELLDLGHNCLSGQIPSDIGNISTLKSLLLGNNELEGSIPPELVNLNSLCELQLDRNQLSGVIPGFDQRIRKLGKSSLCDLKYLKTLDFSFNYIGGEIPACLDHLGWSSFKWNCFYDQTSEQRLQQECGNRGLHSHQGERRAATEITRVLEASGNGPAHKVQPPIVSNANGSGNGSRVEKSLGPIPQMIHPPFSSSPSPSPLSPSLSPSLAPLPPSESSVTPSQPPLSSSTTPIPSLPSPPPTLFVSQPTSSRSKSTTLMFHIGIPLLASLLVTSVIIICICRNHDVATIRPWRTGISGQLQKAFVTGVPKLNRVELEAACEEFSNIIGSSRDGMIFKGTLSNGVEIAVTSTTISSAKDWSPRSEFYFRQKIEILSRINHKNFANLIGFCEEEEPFIRMMVFEYAPNGTLFEHLHNKEAEHLDWAARMRVIMGIAYCLQYMHHDLDPAVTHPSLHSNAIYLTDDYAAKLSDLDLWKEAAIKGDQMKSFSESEDFISYDDMELSDTHSLDGASNVFGFGVLLLEIISGKLPYTQDQGLLVNW</sequence>